<dbReference type="SMART" id="SM00257">
    <property type="entry name" value="LysM"/>
    <property type="match status" value="1"/>
</dbReference>
<evidence type="ECO:0000313" key="5">
    <source>
        <dbReference type="EMBL" id="MBC3831265.1"/>
    </source>
</evidence>
<dbReference type="PROSITE" id="PS51782">
    <property type="entry name" value="LYSM"/>
    <property type="match status" value="1"/>
</dbReference>
<name>A0ABR6XP48_9BURK</name>
<feature type="region of interest" description="Disordered" evidence="2">
    <location>
        <begin position="467"/>
        <end position="499"/>
    </location>
</feature>
<dbReference type="InterPro" id="IPR008258">
    <property type="entry name" value="Transglycosylase_SLT_dom_1"/>
</dbReference>
<dbReference type="PROSITE" id="PS00922">
    <property type="entry name" value="TRANSGLYCOSYLASE"/>
    <property type="match status" value="1"/>
</dbReference>
<sequence>MKRFIYCLQCFAFVLFCSVSTDTTANTDGVLKLTKKLSEQKSEFPIDTDTTPDIEKASGDEILIFTESDLWNRIRHGYAIPNLDNQLVTYQTNWYSARIDYLLRIIQRGSRYLYHVVDALDKRGMPTDLALLPFIESAFNPNAISTAKASGMWQFMPATGRDFNLRQNIFKDDRRGVLDSTEAALDYLQRLYNMFGDWQLALAAYNWGEGSVQRAIKRQQAMGLPIDFDSLSALMPNETKNYVPKLQAVKNIIGHPEQFNVILPRLDNEPYFTSVKNEKDIDVHLAAKLAELPLSEFKALNPQFNRPIITGGNNTSILLPIENASVFENNFLSWKGAYSSWTTLSINKSERVESLANRFGYKADVVREVNAIPAKMIVKAGSTILVPKTARFSEENIPQQIAEDAQLRIERAEPGTRKIIVKIGKKDSLASVAKRYKLNVTDIKSWNDLNRDQIKPGQKLVLHIAKQSSKSQRNNTLSGKLAKNKSSVRNKALASTKKAVKTKNSKAIIVANRKTKKQT</sequence>
<dbReference type="InterPro" id="IPR018392">
    <property type="entry name" value="LysM"/>
</dbReference>
<organism evidence="5 6">
    <name type="scientific">Undibacterium amnicola</name>
    <dbReference type="NCBI Taxonomy" id="1834038"/>
    <lineage>
        <taxon>Bacteria</taxon>
        <taxon>Pseudomonadati</taxon>
        <taxon>Pseudomonadota</taxon>
        <taxon>Betaproteobacteria</taxon>
        <taxon>Burkholderiales</taxon>
        <taxon>Oxalobacteraceae</taxon>
        <taxon>Undibacterium</taxon>
    </lineage>
</organism>
<dbReference type="InterPro" id="IPR036779">
    <property type="entry name" value="LysM_dom_sf"/>
</dbReference>
<dbReference type="SUPFAM" id="SSF54106">
    <property type="entry name" value="LysM domain"/>
    <property type="match status" value="1"/>
</dbReference>
<comment type="caution">
    <text evidence="5">The sequence shown here is derived from an EMBL/GenBank/DDBJ whole genome shotgun (WGS) entry which is preliminary data.</text>
</comment>
<dbReference type="Proteomes" id="UP000643610">
    <property type="component" value="Unassembled WGS sequence"/>
</dbReference>
<evidence type="ECO:0000259" key="4">
    <source>
        <dbReference type="PROSITE" id="PS51782"/>
    </source>
</evidence>
<comment type="similarity">
    <text evidence="1">Belongs to the transglycosylase Slt family.</text>
</comment>
<feature type="signal peptide" evidence="3">
    <location>
        <begin position="1"/>
        <end position="25"/>
    </location>
</feature>
<dbReference type="SUPFAM" id="SSF53955">
    <property type="entry name" value="Lysozyme-like"/>
    <property type="match status" value="1"/>
</dbReference>
<dbReference type="EMBL" id="JACOFU010000002">
    <property type="protein sequence ID" value="MBC3831265.1"/>
    <property type="molecule type" value="Genomic_DNA"/>
</dbReference>
<dbReference type="CDD" id="cd16894">
    <property type="entry name" value="MltD-like"/>
    <property type="match status" value="1"/>
</dbReference>
<dbReference type="Gene3D" id="1.10.530.10">
    <property type="match status" value="1"/>
</dbReference>
<dbReference type="Gene3D" id="3.10.350.10">
    <property type="entry name" value="LysM domain"/>
    <property type="match status" value="1"/>
</dbReference>
<evidence type="ECO:0000256" key="2">
    <source>
        <dbReference type="SAM" id="MobiDB-lite"/>
    </source>
</evidence>
<evidence type="ECO:0000256" key="3">
    <source>
        <dbReference type="SAM" id="SignalP"/>
    </source>
</evidence>
<dbReference type="InterPro" id="IPR000189">
    <property type="entry name" value="Transglyc_AS"/>
</dbReference>
<dbReference type="InterPro" id="IPR023346">
    <property type="entry name" value="Lysozyme-like_dom_sf"/>
</dbReference>
<keyword evidence="3" id="KW-0732">Signal</keyword>
<feature type="domain" description="LysM" evidence="4">
    <location>
        <begin position="419"/>
        <end position="462"/>
    </location>
</feature>
<dbReference type="PANTHER" id="PTHR37423:SF2">
    <property type="entry name" value="MEMBRANE-BOUND LYTIC MUREIN TRANSGLYCOSYLASE C"/>
    <property type="match status" value="1"/>
</dbReference>
<dbReference type="Pfam" id="PF01476">
    <property type="entry name" value="LysM"/>
    <property type="match status" value="1"/>
</dbReference>
<evidence type="ECO:0000313" key="6">
    <source>
        <dbReference type="Proteomes" id="UP000643610"/>
    </source>
</evidence>
<dbReference type="PANTHER" id="PTHR37423">
    <property type="entry name" value="SOLUBLE LYTIC MUREIN TRANSGLYCOSYLASE-RELATED"/>
    <property type="match status" value="1"/>
</dbReference>
<dbReference type="RefSeq" id="WP_186890277.1">
    <property type="nucleotide sequence ID" value="NZ_JACOFU010000002.1"/>
</dbReference>
<protein>
    <submittedName>
        <fullName evidence="5">Transglycosylase SLT domain-containing protein</fullName>
    </submittedName>
</protein>
<reference evidence="5 6" key="1">
    <citation type="submission" date="2020-08" db="EMBL/GenBank/DDBJ databases">
        <title>Novel species isolated from subtropical streams in China.</title>
        <authorList>
            <person name="Lu H."/>
        </authorList>
    </citation>
    <scope>NUCLEOTIDE SEQUENCE [LARGE SCALE GENOMIC DNA]</scope>
    <source>
        <strain evidence="5 6">KCTC 52442</strain>
    </source>
</reference>
<dbReference type="Pfam" id="PF01464">
    <property type="entry name" value="SLT"/>
    <property type="match status" value="1"/>
</dbReference>
<evidence type="ECO:0000256" key="1">
    <source>
        <dbReference type="ARBA" id="ARBA00007734"/>
    </source>
</evidence>
<gene>
    <name evidence="5" type="ORF">H8K33_07080</name>
</gene>
<keyword evidence="6" id="KW-1185">Reference proteome</keyword>
<accession>A0ABR6XP48</accession>
<dbReference type="CDD" id="cd00118">
    <property type="entry name" value="LysM"/>
    <property type="match status" value="1"/>
</dbReference>
<feature type="chain" id="PRO_5045132046" evidence="3">
    <location>
        <begin position="26"/>
        <end position="519"/>
    </location>
</feature>
<proteinExistence type="inferred from homology"/>
<feature type="compositionally biased region" description="Polar residues" evidence="2">
    <location>
        <begin position="467"/>
        <end position="481"/>
    </location>
</feature>